<feature type="transmembrane region" description="Helical" evidence="2">
    <location>
        <begin position="1046"/>
        <end position="1067"/>
    </location>
</feature>
<dbReference type="InterPro" id="IPR036770">
    <property type="entry name" value="Ankyrin_rpt-contain_sf"/>
</dbReference>
<feature type="domain" description="PGG" evidence="3">
    <location>
        <begin position="955"/>
        <end position="1066"/>
    </location>
</feature>
<dbReference type="InterPro" id="IPR002110">
    <property type="entry name" value="Ankyrin_rpt"/>
</dbReference>
<evidence type="ECO:0000313" key="4">
    <source>
        <dbReference type="EMBL" id="RQO86526.1"/>
    </source>
</evidence>
<feature type="region of interest" description="Disordered" evidence="1">
    <location>
        <begin position="774"/>
        <end position="808"/>
    </location>
</feature>
<feature type="compositionally biased region" description="Basic and acidic residues" evidence="1">
    <location>
        <begin position="779"/>
        <end position="808"/>
    </location>
</feature>
<keyword evidence="5" id="KW-1185">Reference proteome</keyword>
<dbReference type="AlphaFoldDB" id="A0A3N7EH47"/>
<dbReference type="InParanoid" id="A0A3N7EH47"/>
<feature type="compositionally biased region" description="Polar residues" evidence="1">
    <location>
        <begin position="96"/>
        <end position="147"/>
    </location>
</feature>
<dbReference type="InterPro" id="IPR026961">
    <property type="entry name" value="PGG_dom"/>
</dbReference>
<dbReference type="STRING" id="3694.A0A3N7EH47"/>
<feature type="transmembrane region" description="Helical" evidence="2">
    <location>
        <begin position="1079"/>
        <end position="1099"/>
    </location>
</feature>
<organism evidence="4 5">
    <name type="scientific">Populus trichocarpa</name>
    <name type="common">Western balsam poplar</name>
    <name type="synonym">Populus balsamifera subsp. trichocarpa</name>
    <dbReference type="NCBI Taxonomy" id="3694"/>
    <lineage>
        <taxon>Eukaryota</taxon>
        <taxon>Viridiplantae</taxon>
        <taxon>Streptophyta</taxon>
        <taxon>Embryophyta</taxon>
        <taxon>Tracheophyta</taxon>
        <taxon>Spermatophyta</taxon>
        <taxon>Magnoliopsida</taxon>
        <taxon>eudicotyledons</taxon>
        <taxon>Gunneridae</taxon>
        <taxon>Pentapetalae</taxon>
        <taxon>rosids</taxon>
        <taxon>fabids</taxon>
        <taxon>Malpighiales</taxon>
        <taxon>Salicaceae</taxon>
        <taxon>Saliceae</taxon>
        <taxon>Populus</taxon>
    </lineage>
</organism>
<dbReference type="Pfam" id="PF12796">
    <property type="entry name" value="Ank_2"/>
    <property type="match status" value="1"/>
</dbReference>
<dbReference type="GO" id="GO:0016020">
    <property type="term" value="C:membrane"/>
    <property type="evidence" value="ECO:0000318"/>
    <property type="project" value="GO_Central"/>
</dbReference>
<dbReference type="SMART" id="SM00248">
    <property type="entry name" value="ANK"/>
    <property type="match status" value="5"/>
</dbReference>
<dbReference type="Pfam" id="PF13962">
    <property type="entry name" value="PGG"/>
    <property type="match status" value="1"/>
</dbReference>
<dbReference type="Proteomes" id="UP000006729">
    <property type="component" value="Chromosome 2"/>
</dbReference>
<reference evidence="4 5" key="1">
    <citation type="journal article" date="2006" name="Science">
        <title>The genome of black cottonwood, Populus trichocarpa (Torr. &amp; Gray).</title>
        <authorList>
            <person name="Tuskan G.A."/>
            <person name="Difazio S."/>
            <person name="Jansson S."/>
            <person name="Bohlmann J."/>
            <person name="Grigoriev I."/>
            <person name="Hellsten U."/>
            <person name="Putnam N."/>
            <person name="Ralph S."/>
            <person name="Rombauts S."/>
            <person name="Salamov A."/>
            <person name="Schein J."/>
            <person name="Sterck L."/>
            <person name="Aerts A."/>
            <person name="Bhalerao R.R."/>
            <person name="Bhalerao R.P."/>
            <person name="Blaudez D."/>
            <person name="Boerjan W."/>
            <person name="Brun A."/>
            <person name="Brunner A."/>
            <person name="Busov V."/>
            <person name="Campbell M."/>
            <person name="Carlson J."/>
            <person name="Chalot M."/>
            <person name="Chapman J."/>
            <person name="Chen G.L."/>
            <person name="Cooper D."/>
            <person name="Coutinho P.M."/>
            <person name="Couturier J."/>
            <person name="Covert S."/>
            <person name="Cronk Q."/>
            <person name="Cunningham R."/>
            <person name="Davis J."/>
            <person name="Degroeve S."/>
            <person name="Dejardin A."/>
            <person name="Depamphilis C."/>
            <person name="Detter J."/>
            <person name="Dirks B."/>
            <person name="Dubchak I."/>
            <person name="Duplessis S."/>
            <person name="Ehlting J."/>
            <person name="Ellis B."/>
            <person name="Gendler K."/>
            <person name="Goodstein D."/>
            <person name="Gribskov M."/>
            <person name="Grimwood J."/>
            <person name="Groover A."/>
            <person name="Gunter L."/>
            <person name="Hamberger B."/>
            <person name="Heinze B."/>
            <person name="Helariutta Y."/>
            <person name="Henrissat B."/>
            <person name="Holligan D."/>
            <person name="Holt R."/>
            <person name="Huang W."/>
            <person name="Islam-Faridi N."/>
            <person name="Jones S."/>
            <person name="Jones-Rhoades M."/>
            <person name="Jorgensen R."/>
            <person name="Joshi C."/>
            <person name="Kangasjarvi J."/>
            <person name="Karlsson J."/>
            <person name="Kelleher C."/>
            <person name="Kirkpatrick R."/>
            <person name="Kirst M."/>
            <person name="Kohler A."/>
            <person name="Kalluri U."/>
            <person name="Larimer F."/>
            <person name="Leebens-Mack J."/>
            <person name="Leple J.C."/>
            <person name="Locascio P."/>
            <person name="Lou Y."/>
            <person name="Lucas S."/>
            <person name="Martin F."/>
            <person name="Montanini B."/>
            <person name="Napoli C."/>
            <person name="Nelson D.R."/>
            <person name="Nelson C."/>
            <person name="Nieminen K."/>
            <person name="Nilsson O."/>
            <person name="Pereda V."/>
            <person name="Peter G."/>
            <person name="Philippe R."/>
            <person name="Pilate G."/>
            <person name="Poliakov A."/>
            <person name="Razumovskaya J."/>
            <person name="Richardson P."/>
            <person name="Rinaldi C."/>
            <person name="Ritland K."/>
            <person name="Rouze P."/>
            <person name="Ryaboy D."/>
            <person name="Schmutz J."/>
            <person name="Schrader J."/>
            <person name="Segerman B."/>
            <person name="Shin H."/>
            <person name="Siddiqui A."/>
            <person name="Sterky F."/>
            <person name="Terry A."/>
            <person name="Tsai C.J."/>
            <person name="Uberbacher E."/>
            <person name="Unneberg P."/>
            <person name="Vahala J."/>
            <person name="Wall K."/>
            <person name="Wessler S."/>
            <person name="Yang G."/>
            <person name="Yin T."/>
            <person name="Douglas C."/>
            <person name="Marra M."/>
            <person name="Sandberg G."/>
            <person name="Van de Peer Y."/>
            <person name="Rokhsar D."/>
        </authorList>
    </citation>
    <scope>NUCLEOTIDE SEQUENCE [LARGE SCALE GENOMIC DNA]</scope>
    <source>
        <strain evidence="5">cv. Nisqually</strain>
    </source>
</reference>
<sequence>MIVTSSSNPAPQVGTSNSAIPTPQVVAASSNPQVVTSSSNPAPQVGTSNSAILTPQVVAASSNPQVVTSSSNPAPQVGTSNSAILTPQVVAASSNPQVVTSSSNPAPQVGTSSANPTPQVVAASSNPQVVPSSSRETPQVGTSSANPTPRVVAASSNPQVVPSSSRATPRGEDEKTVYLPVFEVGNYEAWSKKMVDVLTSQHLWDIVQCGYKPPKDTTELAKWENSQKDGYREAQNKNAKAWMLIHRAVGVKIMEEVLFASDKSTKNITGILKSFDQKRYADKPNNELIGEVLREPHMVELVATSHDVWKMLKTYSDKHKENQKTTPEESKPVQLKTSPVDLHLEDTTRSSLFQYAMSDGWDKVIEIYTRKSVAHCAKITNSGNTALHIAVMDGKKTTVEQLVSLMSIEEAAKALRVKNERGNTPLHLAAFVGNASLCDCLASKIYLDEEFRNSSRNEQDKNNQNSSDKIGAGYEKYCILGERNKENQTPLFLAAVMGKTDAFLCLHSHVLHRYRESYYTGGKSFYTGNKGDTILHVAISGEYFDLAFQIIHLFPKLVDMKNERGMSPLHCLASRHTAFKSGVHLRPYHNIIYHCTFVDRLKWTKDEGEAYRKQPGTTNRPSQNRNNNRCPDNYQTCFHFFTSMCRAFLCIAGIQRQVKQGELLPTTSQASHDTNNSLSPIKKSSSWLKKVLGEDQEQVNLRSSREGRLVPPNYDTIVELLKLGSKAMLVILGLGSMEIRKIGLKKEKHTWSVQVMNELLREGKLYKFESGEISGSPKLRSELSDSKAIKQSEGSEKGEPASSKLEKPETPLLIAARNGITEIMEKILHDFPHAVHDEDTHKKNVVLLAVQYRQPHVYQFLLKRRKKNEELDRIFLQFDDQGNSARHLAAATIGDYKPWRIPGAALQLQWEIKWYKYVKNSMPQNFFRRLNYRSETPKEIFNKSHQELVKSGGAWLTNTSQSCSVVAALIATVAFATSANVPGGNAEQTGTPFFANHIAFKVFAVSSLVALCFSITSVIMFLAILTSRYEAKDFGEDLPTKVLLGLTSLFVSIAAILLCFCAGHFFVLSDELKFAAFPLYGVTCLPVTFFAIAQFPLYIDLIKATLATVPQRRYVVDTAERDTNSSPKSDGSNQPSSHKSLPDQGNGG</sequence>
<feature type="transmembrane region" description="Helical" evidence="2">
    <location>
        <begin position="1002"/>
        <end position="1025"/>
    </location>
</feature>
<evidence type="ECO:0000259" key="3">
    <source>
        <dbReference type="Pfam" id="PF13962"/>
    </source>
</evidence>
<dbReference type="PANTHER" id="PTHR24177">
    <property type="entry name" value="CASKIN"/>
    <property type="match status" value="1"/>
</dbReference>
<keyword evidence="2" id="KW-0472">Membrane</keyword>
<protein>
    <recommendedName>
        <fullName evidence="3">PGG domain-containing protein</fullName>
    </recommendedName>
</protein>
<keyword evidence="2" id="KW-1133">Transmembrane helix</keyword>
<feature type="region of interest" description="Disordered" evidence="1">
    <location>
        <begin position="1118"/>
        <end position="1148"/>
    </location>
</feature>
<feature type="region of interest" description="Disordered" evidence="1">
    <location>
        <begin position="1"/>
        <end position="49"/>
    </location>
</feature>
<feature type="region of interest" description="Disordered" evidence="1">
    <location>
        <begin position="96"/>
        <end position="171"/>
    </location>
</feature>
<dbReference type="Gene3D" id="1.25.40.20">
    <property type="entry name" value="Ankyrin repeat-containing domain"/>
    <property type="match status" value="3"/>
</dbReference>
<name>A0A3N7EH47_POPTR</name>
<dbReference type="EMBL" id="CM009291">
    <property type="protein sequence ID" value="RQO86526.1"/>
    <property type="molecule type" value="Genomic_DNA"/>
</dbReference>
<dbReference type="SUPFAM" id="SSF48403">
    <property type="entry name" value="Ankyrin repeat"/>
    <property type="match status" value="1"/>
</dbReference>
<evidence type="ECO:0000313" key="5">
    <source>
        <dbReference type="Proteomes" id="UP000006729"/>
    </source>
</evidence>
<feature type="compositionally biased region" description="Polar residues" evidence="1">
    <location>
        <begin position="1124"/>
        <end position="1139"/>
    </location>
</feature>
<feature type="compositionally biased region" description="Polar residues" evidence="1">
    <location>
        <begin position="154"/>
        <end position="167"/>
    </location>
</feature>
<accession>A0A3N7EH47</accession>
<proteinExistence type="predicted"/>
<evidence type="ECO:0000256" key="1">
    <source>
        <dbReference type="SAM" id="MobiDB-lite"/>
    </source>
</evidence>
<keyword evidence="2" id="KW-0812">Transmembrane</keyword>
<evidence type="ECO:0000256" key="2">
    <source>
        <dbReference type="SAM" id="Phobius"/>
    </source>
</evidence>
<gene>
    <name evidence="4" type="ORF">POPTR_002G048666</name>
</gene>
<dbReference type="PANTHER" id="PTHR24177:SF103">
    <property type="entry name" value="PGG DOMAIN-CONTAINING PROTEIN"/>
    <property type="match status" value="1"/>
</dbReference>